<dbReference type="RefSeq" id="WP_069462862.1">
    <property type="nucleotide sequence ID" value="NZ_FODD01000054.1"/>
</dbReference>
<feature type="region of interest" description="Disordered" evidence="1">
    <location>
        <begin position="96"/>
        <end position="121"/>
    </location>
</feature>
<reference evidence="2 3" key="1">
    <citation type="submission" date="2016-10" db="EMBL/GenBank/DDBJ databases">
        <authorList>
            <person name="de Groot N.N."/>
        </authorList>
    </citation>
    <scope>NUCLEOTIDE SEQUENCE [LARGE SCALE GENOMIC DNA]</scope>
    <source>
        <strain evidence="2 3">CGMCC 4.2026</strain>
    </source>
</reference>
<evidence type="ECO:0000313" key="2">
    <source>
        <dbReference type="EMBL" id="SEO91129.1"/>
    </source>
</evidence>
<dbReference type="EMBL" id="FODD01000054">
    <property type="protein sequence ID" value="SEO91129.1"/>
    <property type="molecule type" value="Genomic_DNA"/>
</dbReference>
<dbReference type="STRING" id="310780.SAMN05216267_105447"/>
<keyword evidence="3" id="KW-1185">Reference proteome</keyword>
<dbReference type="AlphaFoldDB" id="A0A1H8TJ73"/>
<dbReference type="OrthoDB" id="3374146at2"/>
<evidence type="ECO:0000313" key="3">
    <source>
        <dbReference type="Proteomes" id="UP000181951"/>
    </source>
</evidence>
<organism evidence="2 3">
    <name type="scientific">Actinacidiphila rubida</name>
    <dbReference type="NCBI Taxonomy" id="310780"/>
    <lineage>
        <taxon>Bacteria</taxon>
        <taxon>Bacillati</taxon>
        <taxon>Actinomycetota</taxon>
        <taxon>Actinomycetes</taxon>
        <taxon>Kitasatosporales</taxon>
        <taxon>Streptomycetaceae</taxon>
        <taxon>Actinacidiphila</taxon>
    </lineage>
</organism>
<evidence type="ECO:0000256" key="1">
    <source>
        <dbReference type="SAM" id="MobiDB-lite"/>
    </source>
</evidence>
<feature type="compositionally biased region" description="Basic and acidic residues" evidence="1">
    <location>
        <begin position="108"/>
        <end position="121"/>
    </location>
</feature>
<sequence length="141" mass="15482">MAWYREPCTAPGDPGVPPGAVIGLAVCGNRADAALLPSAKELPADWLLERTRSERPRHVRVGAFRLLDACGGVVALRAAVGLFQDQDLKLRTWAAQSAQRWHPSPDAGRGDKEVGELLDRGRHPFSDHELRRRKWEAGVDS</sequence>
<dbReference type="Proteomes" id="UP000181951">
    <property type="component" value="Unassembled WGS sequence"/>
</dbReference>
<protein>
    <submittedName>
        <fullName evidence="2">Uncharacterized protein</fullName>
    </submittedName>
</protein>
<gene>
    <name evidence="2" type="ORF">SAMN05216267_105447</name>
</gene>
<name>A0A1H8TJ73_9ACTN</name>
<accession>A0A1H8TJ73</accession>
<proteinExistence type="predicted"/>